<evidence type="ECO:0008006" key="2">
    <source>
        <dbReference type="Google" id="ProtNLM"/>
    </source>
</evidence>
<accession>A0A0F9MYE5</accession>
<name>A0A0F9MYE5_9ZZZZ</name>
<organism evidence="1">
    <name type="scientific">marine sediment metagenome</name>
    <dbReference type="NCBI Taxonomy" id="412755"/>
    <lineage>
        <taxon>unclassified sequences</taxon>
        <taxon>metagenomes</taxon>
        <taxon>ecological metagenomes</taxon>
    </lineage>
</organism>
<proteinExistence type="predicted"/>
<protein>
    <recommendedName>
        <fullName evidence="2">HNH domain-containing protein</fullName>
    </recommendedName>
</protein>
<comment type="caution">
    <text evidence="1">The sequence shown here is derived from an EMBL/GenBank/DDBJ whole genome shotgun (WGS) entry which is preliminary data.</text>
</comment>
<dbReference type="EMBL" id="LAZR01004916">
    <property type="protein sequence ID" value="KKN04467.1"/>
    <property type="molecule type" value="Genomic_DNA"/>
</dbReference>
<sequence>MKNEEVIVLCRNCHTLRSAIFFKKFEEIILFKGIFSKSPNKLNEIIDYYLLKQPDIQQKVKHNRNYISQSKYRIKNNWLKKRFIIEKVFYGMCIGCRITKVNNNLPALNFHHVSSSKKEKMIRWQEIAHLDLKEIENLLERELCVCLCANCQVLIESNRFLRHIDKILEKPKAILIKQEINTIQENISNFSR</sequence>
<evidence type="ECO:0000313" key="1">
    <source>
        <dbReference type="EMBL" id="KKN04467.1"/>
    </source>
</evidence>
<gene>
    <name evidence="1" type="ORF">LCGC14_1097130</name>
</gene>
<reference evidence="1" key="1">
    <citation type="journal article" date="2015" name="Nature">
        <title>Complex archaea that bridge the gap between prokaryotes and eukaryotes.</title>
        <authorList>
            <person name="Spang A."/>
            <person name="Saw J.H."/>
            <person name="Jorgensen S.L."/>
            <person name="Zaremba-Niedzwiedzka K."/>
            <person name="Martijn J."/>
            <person name="Lind A.E."/>
            <person name="van Eijk R."/>
            <person name="Schleper C."/>
            <person name="Guy L."/>
            <person name="Ettema T.J."/>
        </authorList>
    </citation>
    <scope>NUCLEOTIDE SEQUENCE</scope>
</reference>
<dbReference type="AlphaFoldDB" id="A0A0F9MYE5"/>